<feature type="region of interest" description="Disordered" evidence="1">
    <location>
        <begin position="160"/>
        <end position="264"/>
    </location>
</feature>
<evidence type="ECO:0000256" key="1">
    <source>
        <dbReference type="SAM" id="MobiDB-lite"/>
    </source>
</evidence>
<feature type="compositionally biased region" description="Basic residues" evidence="1">
    <location>
        <begin position="160"/>
        <end position="170"/>
    </location>
</feature>
<feature type="compositionally biased region" description="Basic and acidic residues" evidence="1">
    <location>
        <begin position="101"/>
        <end position="120"/>
    </location>
</feature>
<dbReference type="InterPro" id="IPR029196">
    <property type="entry name" value="HAPSTR1-like"/>
</dbReference>
<feature type="compositionally biased region" description="Acidic residues" evidence="1">
    <location>
        <begin position="196"/>
        <end position="223"/>
    </location>
</feature>
<dbReference type="AlphaFoldDB" id="A0A1E4TZL8"/>
<dbReference type="PANTHER" id="PTHR38645">
    <property type="entry name" value="CHROMOSOME 9, WHOLE GENOME SHOTGUN SEQUENCE"/>
    <property type="match status" value="1"/>
</dbReference>
<keyword evidence="3" id="KW-1185">Reference proteome</keyword>
<feature type="compositionally biased region" description="Polar residues" evidence="1">
    <location>
        <begin position="171"/>
        <end position="181"/>
    </location>
</feature>
<feature type="compositionally biased region" description="Basic and acidic residues" evidence="1">
    <location>
        <begin position="250"/>
        <end position="264"/>
    </location>
</feature>
<sequence>MDLSNLSSNLPTTHPITEDSITELNKELTSNFKDAAKSVAALYRLANTKNLLTRQRGYLDCIDDILEVLSKGEDVENWALLKKAELSNNNNNNNNNNNGDYNRRERAVEKGGEVSKKEDVESTGMGSGRLPGIVSTQAPFKFHPSMVPLSLNHSNIKHYKRKQPHGHTHQRTFNNALSVPKSNKEEMGYGSSADETTSEELNDEQEQEQEQEIDESSAIESDDITNMNDTHSTSRDNNENNNPNSKRRILAADRHVEKKMRIIE</sequence>
<proteinExistence type="predicted"/>
<dbReference type="PANTHER" id="PTHR38645:SF1">
    <property type="entry name" value="YALI0F12243P"/>
    <property type="match status" value="1"/>
</dbReference>
<evidence type="ECO:0000313" key="3">
    <source>
        <dbReference type="Proteomes" id="UP000094236"/>
    </source>
</evidence>
<dbReference type="OrthoDB" id="21418at2759"/>
<organism evidence="2 3">
    <name type="scientific">Pachysolen tannophilus NRRL Y-2460</name>
    <dbReference type="NCBI Taxonomy" id="669874"/>
    <lineage>
        <taxon>Eukaryota</taxon>
        <taxon>Fungi</taxon>
        <taxon>Dikarya</taxon>
        <taxon>Ascomycota</taxon>
        <taxon>Saccharomycotina</taxon>
        <taxon>Pichiomycetes</taxon>
        <taxon>Pachysolenaceae</taxon>
        <taxon>Pachysolen</taxon>
    </lineage>
</organism>
<evidence type="ECO:0000313" key="2">
    <source>
        <dbReference type="EMBL" id="ODV97184.1"/>
    </source>
</evidence>
<name>A0A1E4TZL8_PACTA</name>
<gene>
    <name evidence="2" type="ORF">PACTADRAFT_48932</name>
</gene>
<dbReference type="Pfam" id="PF15251">
    <property type="entry name" value="TAPR1-like"/>
    <property type="match status" value="1"/>
</dbReference>
<feature type="compositionally biased region" description="Low complexity" evidence="1">
    <location>
        <begin position="88"/>
        <end position="98"/>
    </location>
</feature>
<dbReference type="Proteomes" id="UP000094236">
    <property type="component" value="Unassembled WGS sequence"/>
</dbReference>
<protein>
    <submittedName>
        <fullName evidence="2">Uncharacterized protein</fullName>
    </submittedName>
</protein>
<feature type="region of interest" description="Disordered" evidence="1">
    <location>
        <begin position="87"/>
        <end position="131"/>
    </location>
</feature>
<accession>A0A1E4TZL8</accession>
<reference evidence="3" key="1">
    <citation type="submission" date="2016-05" db="EMBL/GenBank/DDBJ databases">
        <title>Comparative genomics of biotechnologically important yeasts.</title>
        <authorList>
            <consortium name="DOE Joint Genome Institute"/>
            <person name="Riley R."/>
            <person name="Haridas S."/>
            <person name="Wolfe K.H."/>
            <person name="Lopes M.R."/>
            <person name="Hittinger C.T."/>
            <person name="Goker M."/>
            <person name="Salamov A."/>
            <person name="Wisecaver J."/>
            <person name="Long T.M."/>
            <person name="Aerts A.L."/>
            <person name="Barry K."/>
            <person name="Choi C."/>
            <person name="Clum A."/>
            <person name="Coughlan A.Y."/>
            <person name="Deshpande S."/>
            <person name="Douglass A.P."/>
            <person name="Hanson S.J."/>
            <person name="Klenk H.-P."/>
            <person name="Labutti K."/>
            <person name="Lapidus A."/>
            <person name="Lindquist E."/>
            <person name="Lipzen A."/>
            <person name="Meier-Kolthoff J.P."/>
            <person name="Ohm R.A."/>
            <person name="Otillar R.P."/>
            <person name="Pangilinan J."/>
            <person name="Peng Y."/>
            <person name="Rokas A."/>
            <person name="Rosa C.A."/>
            <person name="Scheuner C."/>
            <person name="Sibirny A.A."/>
            <person name="Slot J.C."/>
            <person name="Stielow J.B."/>
            <person name="Sun H."/>
            <person name="Kurtzman C.P."/>
            <person name="Blackwell M."/>
            <person name="Grigoriev I.V."/>
            <person name="Jeffries T.W."/>
        </authorList>
    </citation>
    <scope>NUCLEOTIDE SEQUENCE [LARGE SCALE GENOMIC DNA]</scope>
    <source>
        <strain evidence="3">NRRL Y-2460</strain>
    </source>
</reference>
<dbReference type="EMBL" id="KV454012">
    <property type="protein sequence ID" value="ODV97184.1"/>
    <property type="molecule type" value="Genomic_DNA"/>
</dbReference>